<sequence length="138" mass="14948">MLSAIHHPFGGPVPACLSRALAWLLFALLLTPALAQQPVSSPPTEQQKIDYLISTVATLHNASFIRNGSAYDAEQAATHMRLKLRFAGSRVKTVDDFIVYCATGSSVSGTRYTIRFADGHSIDAATFLRGKLAVFRTP</sequence>
<keyword evidence="1" id="KW-0732">Signal</keyword>
<dbReference type="Pfam" id="PF17263">
    <property type="entry name" value="DUF5329"/>
    <property type="match status" value="1"/>
</dbReference>
<dbReference type="RefSeq" id="WP_354546635.1">
    <property type="nucleotide sequence ID" value="NZ_JBEPSD010000001.1"/>
</dbReference>
<proteinExistence type="predicted"/>
<dbReference type="InterPro" id="IPR035242">
    <property type="entry name" value="DUF5329"/>
</dbReference>
<dbReference type="EMBL" id="JBEPSD010000001">
    <property type="protein sequence ID" value="MET4567761.1"/>
    <property type="molecule type" value="Genomic_DNA"/>
</dbReference>
<feature type="chain" id="PRO_5046003825" description="DUF4426 domain-containing protein" evidence="1">
    <location>
        <begin position="36"/>
        <end position="138"/>
    </location>
</feature>
<protein>
    <recommendedName>
        <fullName evidence="4">DUF4426 domain-containing protein</fullName>
    </recommendedName>
</protein>
<keyword evidence="3" id="KW-1185">Reference proteome</keyword>
<organism evidence="2 3">
    <name type="scientific">Rhodanobacter soli</name>
    <dbReference type="NCBI Taxonomy" id="590609"/>
    <lineage>
        <taxon>Bacteria</taxon>
        <taxon>Pseudomonadati</taxon>
        <taxon>Pseudomonadota</taxon>
        <taxon>Gammaproteobacteria</taxon>
        <taxon>Lysobacterales</taxon>
        <taxon>Rhodanobacteraceae</taxon>
        <taxon>Rhodanobacter</taxon>
    </lineage>
</organism>
<reference evidence="2 3" key="1">
    <citation type="submission" date="2024-06" db="EMBL/GenBank/DDBJ databases">
        <title>Sorghum-associated microbial communities from plants grown in Nebraska, USA.</title>
        <authorList>
            <person name="Schachtman D."/>
        </authorList>
    </citation>
    <scope>NUCLEOTIDE SEQUENCE [LARGE SCALE GENOMIC DNA]</scope>
    <source>
        <strain evidence="2 3">1757</strain>
    </source>
</reference>
<comment type="caution">
    <text evidence="2">The sequence shown here is derived from an EMBL/GenBank/DDBJ whole genome shotgun (WGS) entry which is preliminary data.</text>
</comment>
<evidence type="ECO:0000256" key="1">
    <source>
        <dbReference type="SAM" id="SignalP"/>
    </source>
</evidence>
<feature type="signal peptide" evidence="1">
    <location>
        <begin position="1"/>
        <end position="35"/>
    </location>
</feature>
<evidence type="ECO:0000313" key="2">
    <source>
        <dbReference type="EMBL" id="MET4567761.1"/>
    </source>
</evidence>
<accession>A0ABV2PRU9</accession>
<name>A0ABV2PRU9_9GAMM</name>
<gene>
    <name evidence="2" type="ORF">ABIE04_000088</name>
</gene>
<evidence type="ECO:0000313" key="3">
    <source>
        <dbReference type="Proteomes" id="UP001549251"/>
    </source>
</evidence>
<evidence type="ECO:0008006" key="4">
    <source>
        <dbReference type="Google" id="ProtNLM"/>
    </source>
</evidence>
<dbReference type="Proteomes" id="UP001549251">
    <property type="component" value="Unassembled WGS sequence"/>
</dbReference>